<name>A0A0B6WZN2_9BACT</name>
<dbReference type="Gene3D" id="1.10.4030.10">
    <property type="entry name" value="Porin chaperone SurA, peptide-binding domain"/>
    <property type="match status" value="1"/>
</dbReference>
<organism evidence="1 2">
    <name type="scientific">Pyrinomonas methylaliphatogenes</name>
    <dbReference type="NCBI Taxonomy" id="454194"/>
    <lineage>
        <taxon>Bacteria</taxon>
        <taxon>Pseudomonadati</taxon>
        <taxon>Acidobacteriota</taxon>
        <taxon>Blastocatellia</taxon>
        <taxon>Blastocatellales</taxon>
        <taxon>Pyrinomonadaceae</taxon>
        <taxon>Pyrinomonas</taxon>
    </lineage>
</organism>
<dbReference type="EMBL" id="CBXV010000006">
    <property type="protein sequence ID" value="CDM65769.1"/>
    <property type="molecule type" value="Genomic_DNA"/>
</dbReference>
<evidence type="ECO:0000313" key="2">
    <source>
        <dbReference type="Proteomes" id="UP000031518"/>
    </source>
</evidence>
<sequence>MDERPPTAGGQDADGMNLFRLMTIQRSWRTSPSPRARWSLRALGVLLLSLLCPFWAPTGAQTLVDRMVASINGRDLITYSDLVWQLALQPNTPIEKPSIEDLQSALRLIIDQRLIAQEAEQLPAITPTDAEIDAALADLIKRFPSEADFRQRLEKVGLTSERLRQIMRQRVEIEKYLDFRFRSFTIVTPEEVASYYRDVYAPRFRRLHPGLVVPTLDEARGEIERELTEDKVAAQMNDFLDQARARADIIILSPEFEPVGGK</sequence>
<reference evidence="1 2" key="2">
    <citation type="submission" date="2015-01" db="EMBL/GenBank/DDBJ databases">
        <title>Complete genome sequence of Pyrinomonas methylaliphatogenes type strain K22T.</title>
        <authorList>
            <person name="Lee K.C.Y."/>
            <person name="Power J.F."/>
            <person name="Dunfield P.F."/>
            <person name="Morgan X.C."/>
            <person name="Huttenhower C."/>
            <person name="Stott M.B."/>
        </authorList>
    </citation>
    <scope>NUCLEOTIDE SEQUENCE [LARGE SCALE GENOMIC DNA]</scope>
    <source>
        <strain evidence="1 2">K22</strain>
    </source>
</reference>
<gene>
    <name evidence="1" type="ORF">PYK22_01776</name>
</gene>
<dbReference type="Proteomes" id="UP000031518">
    <property type="component" value="Unassembled WGS sequence"/>
</dbReference>
<accession>A0A0B6WZN2</accession>
<evidence type="ECO:0000313" key="1">
    <source>
        <dbReference type="EMBL" id="CDM65769.1"/>
    </source>
</evidence>
<dbReference type="AlphaFoldDB" id="A0A0B6WZN2"/>
<dbReference type="InterPro" id="IPR027304">
    <property type="entry name" value="Trigger_fact/SurA_dom_sf"/>
</dbReference>
<proteinExistence type="predicted"/>
<dbReference type="SUPFAM" id="SSF109998">
    <property type="entry name" value="Triger factor/SurA peptide-binding domain-like"/>
    <property type="match status" value="1"/>
</dbReference>
<dbReference type="STRING" id="454194.PYK22_01776"/>
<reference evidence="1 2" key="1">
    <citation type="submission" date="2013-12" db="EMBL/GenBank/DDBJ databases">
        <authorList>
            <person name="Stott M."/>
        </authorList>
    </citation>
    <scope>NUCLEOTIDE SEQUENCE [LARGE SCALE GENOMIC DNA]</scope>
    <source>
        <strain evidence="1 2">K22</strain>
    </source>
</reference>
<dbReference type="PANTHER" id="PTHR47245:SF2">
    <property type="entry name" value="PEPTIDYL-PROLYL CIS-TRANS ISOMERASE HP_0175-RELATED"/>
    <property type="match status" value="1"/>
</dbReference>
<keyword evidence="2" id="KW-1185">Reference proteome</keyword>
<dbReference type="PANTHER" id="PTHR47245">
    <property type="entry name" value="PEPTIDYLPROLYL ISOMERASE"/>
    <property type="match status" value="1"/>
</dbReference>
<protein>
    <submittedName>
        <fullName evidence="1">SurA N-terminal domain</fullName>
    </submittedName>
</protein>
<dbReference type="InterPro" id="IPR050245">
    <property type="entry name" value="PrsA_foldase"/>
</dbReference>